<evidence type="ECO:0000313" key="2">
    <source>
        <dbReference type="EMBL" id="KAK9423187.1"/>
    </source>
</evidence>
<dbReference type="EMBL" id="JARVKF010000090">
    <property type="protein sequence ID" value="KAK9423187.1"/>
    <property type="molecule type" value="Genomic_DNA"/>
</dbReference>
<name>A0ABR2V8E7_9PEZI</name>
<protein>
    <submittedName>
        <fullName evidence="2">Uncharacterized protein</fullName>
    </submittedName>
</protein>
<keyword evidence="3" id="KW-1185">Reference proteome</keyword>
<proteinExistence type="predicted"/>
<comment type="caution">
    <text evidence="2">The sequence shown here is derived from an EMBL/GenBank/DDBJ whole genome shotgun (WGS) entry which is preliminary data.</text>
</comment>
<dbReference type="Proteomes" id="UP001408356">
    <property type="component" value="Unassembled WGS sequence"/>
</dbReference>
<feature type="region of interest" description="Disordered" evidence="1">
    <location>
        <begin position="1"/>
        <end position="71"/>
    </location>
</feature>
<organism evidence="2 3">
    <name type="scientific">Seiridium unicorne</name>
    <dbReference type="NCBI Taxonomy" id="138068"/>
    <lineage>
        <taxon>Eukaryota</taxon>
        <taxon>Fungi</taxon>
        <taxon>Dikarya</taxon>
        <taxon>Ascomycota</taxon>
        <taxon>Pezizomycotina</taxon>
        <taxon>Sordariomycetes</taxon>
        <taxon>Xylariomycetidae</taxon>
        <taxon>Amphisphaeriales</taxon>
        <taxon>Sporocadaceae</taxon>
        <taxon>Seiridium</taxon>
    </lineage>
</organism>
<gene>
    <name evidence="2" type="ORF">SUNI508_04481</name>
</gene>
<feature type="compositionally biased region" description="Low complexity" evidence="1">
    <location>
        <begin position="124"/>
        <end position="147"/>
    </location>
</feature>
<feature type="compositionally biased region" description="Basic and acidic residues" evidence="1">
    <location>
        <begin position="13"/>
        <end position="31"/>
    </location>
</feature>
<accession>A0ABR2V8E7</accession>
<reference evidence="2 3" key="1">
    <citation type="journal article" date="2024" name="J. Plant Pathol.">
        <title>Sequence and assembly of the genome of Seiridium unicorne, isolate CBS 538.82, causal agent of cypress canker disease.</title>
        <authorList>
            <person name="Scali E."/>
            <person name="Rocca G.D."/>
            <person name="Danti R."/>
            <person name="Garbelotto M."/>
            <person name="Barberini S."/>
            <person name="Baroncelli R."/>
            <person name="Emiliani G."/>
        </authorList>
    </citation>
    <scope>NUCLEOTIDE SEQUENCE [LARGE SCALE GENOMIC DNA]</scope>
    <source>
        <strain evidence="2 3">BM-138-508</strain>
    </source>
</reference>
<feature type="region of interest" description="Disordered" evidence="1">
    <location>
        <begin position="122"/>
        <end position="147"/>
    </location>
</feature>
<evidence type="ECO:0000256" key="1">
    <source>
        <dbReference type="SAM" id="MobiDB-lite"/>
    </source>
</evidence>
<evidence type="ECO:0000313" key="3">
    <source>
        <dbReference type="Proteomes" id="UP001408356"/>
    </source>
</evidence>
<sequence>MADQGDPMASGPKGREKSSVKREIEDQRLLDRQTTSLDRSILFEQPKIGHSPEPEDRQWDEESLYPSHPDIEDDYSLDKILDYTLETFPSLQEGGLPPIWYLRPLVREFVAELAQAKPTGIFRSATQSSHTSTGSGQTSASDGTGPV</sequence>